<accession>A0AAD8SNH7</accession>
<keyword evidence="2" id="KW-0812">Transmembrane</keyword>
<feature type="transmembrane region" description="Helical" evidence="2">
    <location>
        <begin position="117"/>
        <end position="136"/>
    </location>
</feature>
<dbReference type="Pfam" id="PF05691">
    <property type="entry name" value="Raffinose_syn"/>
    <property type="match status" value="1"/>
</dbReference>
<evidence type="ECO:0000313" key="3">
    <source>
        <dbReference type="EMBL" id="KAK1660889.1"/>
    </source>
</evidence>
<gene>
    <name evidence="3" type="ORF">QYE76_049048</name>
</gene>
<dbReference type="AlphaFoldDB" id="A0AAD8SNH7"/>
<keyword evidence="2" id="KW-1133">Transmembrane helix</keyword>
<keyword evidence="4" id="KW-1185">Reference proteome</keyword>
<keyword evidence="2" id="KW-0472">Membrane</keyword>
<dbReference type="Proteomes" id="UP001231189">
    <property type="component" value="Unassembled WGS sequence"/>
</dbReference>
<evidence type="ECO:0000256" key="2">
    <source>
        <dbReference type="SAM" id="Phobius"/>
    </source>
</evidence>
<name>A0AAD8SNH7_LOLMU</name>
<protein>
    <submittedName>
        <fullName evidence="3">Uncharacterized protein</fullName>
    </submittedName>
</protein>
<organism evidence="3 4">
    <name type="scientific">Lolium multiflorum</name>
    <name type="common">Italian ryegrass</name>
    <name type="synonym">Lolium perenne subsp. multiflorum</name>
    <dbReference type="NCBI Taxonomy" id="4521"/>
    <lineage>
        <taxon>Eukaryota</taxon>
        <taxon>Viridiplantae</taxon>
        <taxon>Streptophyta</taxon>
        <taxon>Embryophyta</taxon>
        <taxon>Tracheophyta</taxon>
        <taxon>Spermatophyta</taxon>
        <taxon>Magnoliopsida</taxon>
        <taxon>Liliopsida</taxon>
        <taxon>Poales</taxon>
        <taxon>Poaceae</taxon>
        <taxon>BOP clade</taxon>
        <taxon>Pooideae</taxon>
        <taxon>Poodae</taxon>
        <taxon>Poeae</taxon>
        <taxon>Poeae Chloroplast Group 2 (Poeae type)</taxon>
        <taxon>Loliodinae</taxon>
        <taxon>Loliinae</taxon>
        <taxon>Lolium</taxon>
    </lineage>
</organism>
<evidence type="ECO:0000256" key="1">
    <source>
        <dbReference type="ARBA" id="ARBA00023277"/>
    </source>
</evidence>
<proteinExistence type="predicted"/>
<reference evidence="3" key="1">
    <citation type="submission" date="2023-07" db="EMBL/GenBank/DDBJ databases">
        <title>A chromosome-level genome assembly of Lolium multiflorum.</title>
        <authorList>
            <person name="Chen Y."/>
            <person name="Copetti D."/>
            <person name="Kolliker R."/>
            <person name="Studer B."/>
        </authorList>
    </citation>
    <scope>NUCLEOTIDE SEQUENCE</scope>
    <source>
        <strain evidence="3">02402/16</strain>
        <tissue evidence="3">Leaf</tissue>
    </source>
</reference>
<keyword evidence="1" id="KW-0119">Carbohydrate metabolism</keyword>
<dbReference type="PANTHER" id="PTHR31268:SF5">
    <property type="entry name" value="GALACTINOL--SUCROSE GALACTOSYLTRANSFERASE 6-RELATED"/>
    <property type="match status" value="1"/>
</dbReference>
<dbReference type="EMBL" id="JAUUTY010000003">
    <property type="protein sequence ID" value="KAK1660889.1"/>
    <property type="molecule type" value="Genomic_DNA"/>
</dbReference>
<dbReference type="InterPro" id="IPR008811">
    <property type="entry name" value="Glycosyl_hydrolases_36"/>
</dbReference>
<evidence type="ECO:0000313" key="4">
    <source>
        <dbReference type="Proteomes" id="UP001231189"/>
    </source>
</evidence>
<comment type="caution">
    <text evidence="3">The sequence shown here is derived from an EMBL/GenBank/DDBJ whole genome shotgun (WGS) entry which is preliminary data.</text>
</comment>
<sequence length="138" mass="15130">MADAPNLSHVRGGEGPVDGVFLGADFAGPASRHVVSLGAMRGVRFMACFRFKMWWMAQRMGDKGDDVPHETQFLLVESKAAAGRDQIISSCYLLPEAAVHDWLTSKRPAGRTESNRSFLQLFFTYLFLAGISFVSADG</sequence>
<dbReference type="PANTHER" id="PTHR31268">
    <property type="match status" value="1"/>
</dbReference>